<dbReference type="STRING" id="284592.Q6BQK7"/>
<dbReference type="Proteomes" id="UP000000599">
    <property type="component" value="Chromosome E"/>
</dbReference>
<dbReference type="GO" id="GO:1990814">
    <property type="term" value="F:DNA/DNA annealing activity"/>
    <property type="evidence" value="ECO:0007669"/>
    <property type="project" value="EnsemblFungi"/>
</dbReference>
<dbReference type="SMART" id="SM00382">
    <property type="entry name" value="AAA"/>
    <property type="match status" value="1"/>
</dbReference>
<accession>Q6BQK7</accession>
<keyword evidence="19" id="KW-1185">Reference proteome</keyword>
<dbReference type="GO" id="GO:0019237">
    <property type="term" value="F:centromeric DNA binding"/>
    <property type="evidence" value="ECO:0007669"/>
    <property type="project" value="EnsemblFungi"/>
</dbReference>
<organism evidence="18 19">
    <name type="scientific">Debaryomyces hansenii (strain ATCC 36239 / CBS 767 / BCRC 21394 / JCM 1990 / NBRC 0083 / IGC 2968)</name>
    <name type="common">Yeast</name>
    <name type="synonym">Torulaspora hansenii</name>
    <dbReference type="NCBI Taxonomy" id="284592"/>
    <lineage>
        <taxon>Eukaryota</taxon>
        <taxon>Fungi</taxon>
        <taxon>Dikarya</taxon>
        <taxon>Ascomycota</taxon>
        <taxon>Saccharomycotina</taxon>
        <taxon>Pichiomycetes</taxon>
        <taxon>Debaryomycetaceae</taxon>
        <taxon>Debaryomyces</taxon>
    </lineage>
</organism>
<dbReference type="GO" id="GO:0033678">
    <property type="term" value="F:5'-3' DNA/RNA helicase activity"/>
    <property type="evidence" value="ECO:0007669"/>
    <property type="project" value="EnsemblFungi"/>
</dbReference>
<feature type="binding site" evidence="15">
    <location>
        <begin position="293"/>
        <end position="300"/>
    </location>
    <ligand>
        <name>ATP</name>
        <dbReference type="ChEBI" id="CHEBI:30616"/>
    </ligand>
</feature>
<comment type="catalytic activity">
    <reaction evidence="14 15">
        <text>ATP + H2O = ADP + phosphate + H(+)</text>
        <dbReference type="Rhea" id="RHEA:13065"/>
        <dbReference type="ChEBI" id="CHEBI:15377"/>
        <dbReference type="ChEBI" id="CHEBI:15378"/>
        <dbReference type="ChEBI" id="CHEBI:30616"/>
        <dbReference type="ChEBI" id="CHEBI:43474"/>
        <dbReference type="ChEBI" id="CHEBI:456216"/>
        <dbReference type="EC" id="5.6.2.3"/>
    </reaction>
</comment>
<keyword evidence="4 15" id="KW-0227">DNA damage</keyword>
<dbReference type="Pfam" id="PF05970">
    <property type="entry name" value="PIF1"/>
    <property type="match status" value="1"/>
</dbReference>
<dbReference type="GO" id="GO:0019985">
    <property type="term" value="P:translesion synthesis"/>
    <property type="evidence" value="ECO:0007669"/>
    <property type="project" value="EnsemblFungi"/>
</dbReference>
<feature type="compositionally biased region" description="Acidic residues" evidence="16">
    <location>
        <begin position="99"/>
        <end position="108"/>
    </location>
</feature>
<evidence type="ECO:0000256" key="4">
    <source>
        <dbReference type="ARBA" id="ARBA00022763"/>
    </source>
</evidence>
<evidence type="ECO:0000256" key="6">
    <source>
        <dbReference type="ARBA" id="ARBA00022806"/>
    </source>
</evidence>
<keyword evidence="5 15" id="KW-0378">Hydrolase</keyword>
<dbReference type="FunFam" id="3.40.50.300:FF:001226">
    <property type="entry name" value="ATP-dependent DNA helicase PIF1"/>
    <property type="match status" value="1"/>
</dbReference>
<dbReference type="GO" id="GO:0043139">
    <property type="term" value="F:5'-3' DNA helicase activity"/>
    <property type="evidence" value="ECO:0007669"/>
    <property type="project" value="UniProtKB-UniRule"/>
</dbReference>
<dbReference type="KEGG" id="dha:DEHA2E04444g"/>
<feature type="region of interest" description="Disordered" evidence="16">
    <location>
        <begin position="89"/>
        <end position="108"/>
    </location>
</feature>
<evidence type="ECO:0000256" key="7">
    <source>
        <dbReference type="ARBA" id="ARBA00022840"/>
    </source>
</evidence>
<evidence type="ECO:0000256" key="14">
    <source>
        <dbReference type="ARBA" id="ARBA00048954"/>
    </source>
</evidence>
<dbReference type="PANTHER" id="PTHR47642:SF5">
    <property type="entry name" value="ATP-DEPENDENT DNA HELICASE"/>
    <property type="match status" value="1"/>
</dbReference>
<dbReference type="CDD" id="cd18037">
    <property type="entry name" value="DEXSc_Pif1_like"/>
    <property type="match status" value="1"/>
</dbReference>
<evidence type="ECO:0000256" key="2">
    <source>
        <dbReference type="ARBA" id="ARBA00004604"/>
    </source>
</evidence>
<keyword evidence="3 15" id="KW-0547">Nucleotide-binding</keyword>
<dbReference type="HOGENOM" id="CLU_001613_0_3_1"/>
<protein>
    <recommendedName>
        <fullName evidence="15">ATP-dependent DNA helicase PIF1</fullName>
        <ecNumber evidence="15">5.6.2.3</ecNumber>
    </recommendedName>
    <alternativeName>
        <fullName evidence="15">DNA 5'-3' helicase PIF1</fullName>
    </alternativeName>
    <alternativeName>
        <fullName evidence="15">DNA repair and recombination helicase PIF1</fullName>
    </alternativeName>
</protein>
<evidence type="ECO:0000256" key="15">
    <source>
        <dbReference type="HAMAP-Rule" id="MF_03176"/>
    </source>
</evidence>
<dbReference type="OMA" id="FAFESKA"/>
<evidence type="ECO:0000259" key="17">
    <source>
        <dbReference type="SMART" id="SM00382"/>
    </source>
</evidence>
<dbReference type="eggNOG" id="KOG0987">
    <property type="taxonomic scope" value="Eukaryota"/>
</dbReference>
<dbReference type="GO" id="GO:1902983">
    <property type="term" value="P:DNA strand elongation involved in mitotic DNA replication"/>
    <property type="evidence" value="ECO:0007669"/>
    <property type="project" value="EnsemblFungi"/>
</dbReference>
<feature type="domain" description="AAA+ ATPase" evidence="17">
    <location>
        <begin position="285"/>
        <end position="594"/>
    </location>
</feature>
<dbReference type="VEuPathDB" id="FungiDB:DEHA2E04444g"/>
<dbReference type="GO" id="GO:0005524">
    <property type="term" value="F:ATP binding"/>
    <property type="evidence" value="ECO:0007669"/>
    <property type="project" value="UniProtKB-UniRule"/>
</dbReference>
<comment type="subunit">
    <text evidence="15">Monomer.</text>
</comment>
<dbReference type="GO" id="GO:0061995">
    <property type="term" value="F:ATP-dependent protein-DNA complex displacement activity"/>
    <property type="evidence" value="ECO:0007669"/>
    <property type="project" value="EnsemblFungi"/>
</dbReference>
<reference evidence="18 19" key="1">
    <citation type="journal article" date="2004" name="Nature">
        <title>Genome evolution in yeasts.</title>
        <authorList>
            <consortium name="Genolevures"/>
            <person name="Dujon B."/>
            <person name="Sherman D."/>
            <person name="Fischer G."/>
            <person name="Durrens P."/>
            <person name="Casaregola S."/>
            <person name="Lafontaine I."/>
            <person name="de Montigny J."/>
            <person name="Marck C."/>
            <person name="Neuveglise C."/>
            <person name="Talla E."/>
            <person name="Goffard N."/>
            <person name="Frangeul L."/>
            <person name="Aigle M."/>
            <person name="Anthouard V."/>
            <person name="Babour A."/>
            <person name="Barbe V."/>
            <person name="Barnay S."/>
            <person name="Blanchin S."/>
            <person name="Beckerich J.M."/>
            <person name="Beyne E."/>
            <person name="Bleykasten C."/>
            <person name="Boisrame A."/>
            <person name="Boyer J."/>
            <person name="Cattolico L."/>
            <person name="Confanioleri F."/>
            <person name="de Daruvar A."/>
            <person name="Despons L."/>
            <person name="Fabre E."/>
            <person name="Fairhead C."/>
            <person name="Ferry-Dumazet H."/>
            <person name="Groppi A."/>
            <person name="Hantraye F."/>
            <person name="Hennequin C."/>
            <person name="Jauniaux N."/>
            <person name="Joyet P."/>
            <person name="Kachouri R."/>
            <person name="Kerrest A."/>
            <person name="Koszul R."/>
            <person name="Lemaire M."/>
            <person name="Lesur I."/>
            <person name="Ma L."/>
            <person name="Muller H."/>
            <person name="Nicaud J.M."/>
            <person name="Nikolski M."/>
            <person name="Oztas S."/>
            <person name="Ozier-Kalogeropoulos O."/>
            <person name="Pellenz S."/>
            <person name="Potier S."/>
            <person name="Richard G.F."/>
            <person name="Straub M.L."/>
            <person name="Suleau A."/>
            <person name="Swennene D."/>
            <person name="Tekaia F."/>
            <person name="Wesolowski-Louvel M."/>
            <person name="Westhof E."/>
            <person name="Wirth B."/>
            <person name="Zeniou-Meyer M."/>
            <person name="Zivanovic I."/>
            <person name="Bolotin-Fukuhara M."/>
            <person name="Thierry A."/>
            <person name="Bouchier C."/>
            <person name="Caudron B."/>
            <person name="Scarpelli C."/>
            <person name="Gaillardin C."/>
            <person name="Weissenbach J."/>
            <person name="Wincker P."/>
            <person name="Souciet J.L."/>
        </authorList>
    </citation>
    <scope>NUCLEOTIDE SEQUENCE [LARGE SCALE GENOMIC DNA]</scope>
    <source>
        <strain evidence="19">ATCC 36239 / CBS 767 / BCRC 21394 / JCM 1990 / NBRC 0083 / IGC 2968</strain>
    </source>
</reference>
<dbReference type="InterPro" id="IPR003593">
    <property type="entry name" value="AAA+_ATPase"/>
</dbReference>
<dbReference type="RefSeq" id="XP_459513.2">
    <property type="nucleotide sequence ID" value="XM_459513.1"/>
</dbReference>
<dbReference type="Pfam" id="PF21530">
    <property type="entry name" value="Pif1_2B_dom"/>
    <property type="match status" value="1"/>
</dbReference>
<comment type="subcellular location">
    <subcellularLocation>
        <location evidence="2">Nucleus</location>
        <location evidence="2">Nucleolus</location>
    </subcellularLocation>
    <subcellularLocation>
        <location evidence="15">Nucleus</location>
    </subcellularLocation>
    <subcellularLocation>
        <location evidence="15">Mitochondrion</location>
    </subcellularLocation>
</comment>
<keyword evidence="7 15" id="KW-0067">ATP-binding</keyword>
<keyword evidence="12 15" id="KW-0413">Isomerase</keyword>
<dbReference type="InterPro" id="IPR049163">
    <property type="entry name" value="Pif1-like_2B_dom"/>
</dbReference>
<keyword evidence="9 15" id="KW-0496">Mitochondrion</keyword>
<evidence type="ECO:0000256" key="12">
    <source>
        <dbReference type="ARBA" id="ARBA00023235"/>
    </source>
</evidence>
<evidence type="ECO:0000256" key="13">
    <source>
        <dbReference type="ARBA" id="ARBA00023242"/>
    </source>
</evidence>
<keyword evidence="8 15" id="KW-0238">DNA-binding</keyword>
<dbReference type="GeneID" id="2902078"/>
<evidence type="ECO:0000313" key="19">
    <source>
        <dbReference type="Proteomes" id="UP000000599"/>
    </source>
</evidence>
<dbReference type="GO" id="GO:0160225">
    <property type="term" value="F:G-quadruplex unwinding activity"/>
    <property type="evidence" value="ECO:0007669"/>
    <property type="project" value="EnsemblFungi"/>
</dbReference>
<keyword evidence="10 15" id="KW-0233">DNA recombination</keyword>
<dbReference type="CDD" id="cd18809">
    <property type="entry name" value="SF1_C_RecD"/>
    <property type="match status" value="1"/>
</dbReference>
<evidence type="ECO:0000256" key="5">
    <source>
        <dbReference type="ARBA" id="ARBA00022801"/>
    </source>
</evidence>
<comment type="similarity">
    <text evidence="15">Belongs to the helicase family. PIF1 subfamily.</text>
</comment>
<dbReference type="AlphaFoldDB" id="Q6BQK7"/>
<sequence>MSRRIFVLQASYSNNWLIRGYSTYKQSKSIISNNNIPNMSANCAGYSNRNQSDNIIHNGNRNVHSVQIPIDKNKHEMQDAVAGIDFSSSFSDDTSMKELEDEDLEDDDMESSVAFSDDEALLQMLDSRTLHAPQLKKYNNDDNADVVCNNYNIERTILSPENSRINIMDCSSPKHKRVKPEPVITVPVEHPIKHSISPKRSTSEITEPFSNTPNQLRSFSTSSIRSKKLENIYPTIQLATQKAFNIEDDSEIKKSNTRKSTDIIKSVKPIVLSGEQEYVLQLATGGQSLFYTGSAGTGKSVLLRSIIKSLKQKHEKGHVAVTASTGLAACNIGGITLHSFAGVGLGDGTISALMKKIRRNKKAYIRWCSVKVLIIDEISMIDGVFLNKLDSISKTLRKNNKPFGGIQLIVCGDFYQLPPVNKVKPTNQMSLNGQNIVEESIFAFESQAWKDTIKCTIILKEVFRQKGDQRFIDMLNDMRNGKVNNETIAEFKRLSRKLDNPDGIEPAELFSTRYEVENANNTRLNLLKGESQIFKAIDSGSLPTDQRQTVLNNFLAPQKLFLKKNAQVMCIKNFDESLVNGSLGQVVNFMDRDTYMHYNLMKENPEATISEIEREFKKNKEKKKILDELESEHKPLSLNDSIFDFLEDIEIMEGSHDVELDVHELAFRTNKERKVDFIKALHQNSSKSKYPLVRFLLPDGYNTREVLVEPEQWTIEDENENVLARRVQLPLILAWSLSIHKSQGQTLPKVKVDLKRVFEKGQAYVALSRAVSRNGLQVLNFNKDKIMAHPKVNKFYESLSSTEELALTTNDFARPHLLQPKEGRHKERIMIS</sequence>
<evidence type="ECO:0000256" key="9">
    <source>
        <dbReference type="ARBA" id="ARBA00023128"/>
    </source>
</evidence>
<dbReference type="GO" id="GO:0140445">
    <property type="term" value="C:chromosome, telomeric repeat region"/>
    <property type="evidence" value="ECO:0007669"/>
    <property type="project" value="EnsemblFungi"/>
</dbReference>
<dbReference type="GO" id="GO:1990426">
    <property type="term" value="P:mitotic recombination-dependent replication fork processing"/>
    <property type="evidence" value="ECO:0007669"/>
    <property type="project" value="EnsemblFungi"/>
</dbReference>
<dbReference type="FunCoup" id="Q6BQK7">
    <property type="interactions" value="854"/>
</dbReference>
<comment type="cofactor">
    <cofactor evidence="1 15">
        <name>Mg(2+)</name>
        <dbReference type="ChEBI" id="CHEBI:18420"/>
    </cofactor>
</comment>
<dbReference type="GO" id="GO:0003723">
    <property type="term" value="F:RNA binding"/>
    <property type="evidence" value="ECO:0007669"/>
    <property type="project" value="EnsemblFungi"/>
</dbReference>
<dbReference type="Gene3D" id="3.40.50.300">
    <property type="entry name" value="P-loop containing nucleotide triphosphate hydrolases"/>
    <property type="match status" value="1"/>
</dbReference>
<dbReference type="EMBL" id="CR382137">
    <property type="protein sequence ID" value="CAG87739.2"/>
    <property type="molecule type" value="Genomic_DNA"/>
</dbReference>
<name>Q6BQK7_DEBHA</name>
<feature type="compositionally biased region" description="Polar residues" evidence="16">
    <location>
        <begin position="198"/>
        <end position="218"/>
    </location>
</feature>
<evidence type="ECO:0000256" key="8">
    <source>
        <dbReference type="ARBA" id="ARBA00023125"/>
    </source>
</evidence>
<dbReference type="GO" id="GO:0043504">
    <property type="term" value="P:mitochondrial DNA repair"/>
    <property type="evidence" value="ECO:0007669"/>
    <property type="project" value="EnsemblFungi"/>
</dbReference>
<dbReference type="HAMAP" id="MF_03176">
    <property type="entry name" value="PIF1"/>
    <property type="match status" value="1"/>
</dbReference>
<dbReference type="SUPFAM" id="SSF52540">
    <property type="entry name" value="P-loop containing nucleoside triphosphate hydrolases"/>
    <property type="match status" value="2"/>
</dbReference>
<evidence type="ECO:0000256" key="11">
    <source>
        <dbReference type="ARBA" id="ARBA00023204"/>
    </source>
</evidence>
<feature type="DNA-binding region" evidence="15">
    <location>
        <begin position="762"/>
        <end position="781"/>
    </location>
</feature>
<feature type="region of interest" description="Disordered" evidence="16">
    <location>
        <begin position="196"/>
        <end position="218"/>
    </location>
</feature>
<evidence type="ECO:0000313" key="18">
    <source>
        <dbReference type="EMBL" id="CAG87739.2"/>
    </source>
</evidence>
<dbReference type="PANTHER" id="PTHR47642">
    <property type="entry name" value="ATP-DEPENDENT DNA HELICASE"/>
    <property type="match status" value="1"/>
</dbReference>
<dbReference type="InterPro" id="IPR027417">
    <property type="entry name" value="P-loop_NTPase"/>
</dbReference>
<dbReference type="OrthoDB" id="432234at2759"/>
<dbReference type="GO" id="GO:0032211">
    <property type="term" value="P:negative regulation of telomere maintenance via telomerase"/>
    <property type="evidence" value="ECO:0007669"/>
    <property type="project" value="EnsemblFungi"/>
</dbReference>
<keyword evidence="11 15" id="KW-0234">DNA repair</keyword>
<dbReference type="GO" id="GO:0033553">
    <property type="term" value="C:rDNA heterochromatin"/>
    <property type="evidence" value="ECO:0007669"/>
    <property type="project" value="EnsemblFungi"/>
</dbReference>
<dbReference type="GO" id="GO:0010521">
    <property type="term" value="F:telomerase inhibitor activity"/>
    <property type="evidence" value="ECO:0007669"/>
    <property type="project" value="EnsemblFungi"/>
</dbReference>
<evidence type="ECO:0000256" key="10">
    <source>
        <dbReference type="ARBA" id="ARBA00023172"/>
    </source>
</evidence>
<dbReference type="InParanoid" id="Q6BQK7"/>
<dbReference type="GO" id="GO:0042162">
    <property type="term" value="F:telomeric DNA binding"/>
    <property type="evidence" value="ECO:0007669"/>
    <property type="project" value="EnsemblFungi"/>
</dbReference>
<dbReference type="GO" id="GO:0070336">
    <property type="term" value="F:flap-structured DNA binding"/>
    <property type="evidence" value="ECO:0007669"/>
    <property type="project" value="EnsemblFungi"/>
</dbReference>
<evidence type="ECO:0000256" key="1">
    <source>
        <dbReference type="ARBA" id="ARBA00001946"/>
    </source>
</evidence>
<dbReference type="GO" id="GO:0016887">
    <property type="term" value="F:ATP hydrolysis activity"/>
    <property type="evidence" value="ECO:0007669"/>
    <property type="project" value="EnsemblFungi"/>
</dbReference>
<comment type="function">
    <text evidence="15">DNA-dependent ATPase and 5'-3' DNA helicase required for the maintenance of both mitochondrial and nuclear genome stability.</text>
</comment>
<keyword evidence="13 15" id="KW-0539">Nucleus</keyword>
<dbReference type="GO" id="GO:0005730">
    <property type="term" value="C:nucleolus"/>
    <property type="evidence" value="ECO:0007669"/>
    <property type="project" value="UniProtKB-SubCell"/>
</dbReference>
<dbReference type="InterPro" id="IPR051055">
    <property type="entry name" value="PIF1_helicase"/>
</dbReference>
<dbReference type="InterPro" id="IPR010285">
    <property type="entry name" value="DNA_helicase_pif1-like_DEAD"/>
</dbReference>
<dbReference type="GO" id="GO:0000722">
    <property type="term" value="P:telomere maintenance via recombination"/>
    <property type="evidence" value="ECO:0007669"/>
    <property type="project" value="EnsemblFungi"/>
</dbReference>
<dbReference type="GO" id="GO:0017116">
    <property type="term" value="F:single-stranded DNA helicase activity"/>
    <property type="evidence" value="ECO:0007669"/>
    <property type="project" value="EnsemblFungi"/>
</dbReference>
<evidence type="ECO:0000256" key="16">
    <source>
        <dbReference type="SAM" id="MobiDB-lite"/>
    </source>
</evidence>
<dbReference type="InterPro" id="IPR048293">
    <property type="entry name" value="PIF1_RRM3_pfh1"/>
</dbReference>
<evidence type="ECO:0000256" key="3">
    <source>
        <dbReference type="ARBA" id="ARBA00022741"/>
    </source>
</evidence>
<proteinExistence type="inferred from homology"/>
<dbReference type="GO" id="GO:0071932">
    <property type="term" value="P:replication fork reversal"/>
    <property type="evidence" value="ECO:0007669"/>
    <property type="project" value="EnsemblFungi"/>
</dbReference>
<dbReference type="GO" id="GO:0043596">
    <property type="term" value="C:nuclear replication fork"/>
    <property type="evidence" value="ECO:0007669"/>
    <property type="project" value="EnsemblFungi"/>
</dbReference>
<dbReference type="GO" id="GO:0035861">
    <property type="term" value="C:site of double-strand break"/>
    <property type="evidence" value="ECO:0007669"/>
    <property type="project" value="EnsemblFungi"/>
</dbReference>
<dbReference type="GO" id="GO:1903469">
    <property type="term" value="P:removal of RNA primer involved in mitotic DNA replication"/>
    <property type="evidence" value="ECO:0007669"/>
    <property type="project" value="EnsemblFungi"/>
</dbReference>
<gene>
    <name evidence="15" type="primary">PIF1</name>
    <name evidence="18" type="ordered locus">DEHA2E04444g</name>
</gene>
<dbReference type="EC" id="5.6.2.3" evidence="15"/>
<dbReference type="GO" id="GO:0031966">
    <property type="term" value="C:mitochondrial membrane"/>
    <property type="evidence" value="ECO:0007669"/>
    <property type="project" value="EnsemblFungi"/>
</dbReference>
<keyword evidence="6 15" id="KW-0347">Helicase</keyword>
<dbReference type="GO" id="GO:0000727">
    <property type="term" value="P:double-strand break repair via break-induced replication"/>
    <property type="evidence" value="ECO:0007669"/>
    <property type="project" value="EnsemblFungi"/>
</dbReference>
<dbReference type="GO" id="GO:0051880">
    <property type="term" value="F:G-quadruplex DNA binding"/>
    <property type="evidence" value="ECO:0007669"/>
    <property type="project" value="EnsemblFungi"/>
</dbReference>